<keyword evidence="3 14" id="KW-0378">Hydrolase</keyword>
<dbReference type="EMBL" id="MU004230">
    <property type="protein sequence ID" value="KAF2674280.1"/>
    <property type="molecule type" value="Genomic_DNA"/>
</dbReference>
<keyword evidence="15" id="KW-1185">Reference proteome</keyword>
<evidence type="ECO:0000313" key="15">
    <source>
        <dbReference type="Proteomes" id="UP000799302"/>
    </source>
</evidence>
<feature type="compositionally biased region" description="Basic and acidic residues" evidence="11">
    <location>
        <begin position="1086"/>
        <end position="1096"/>
    </location>
</feature>
<feature type="region of interest" description="Disordered" evidence="11">
    <location>
        <begin position="1"/>
        <end position="51"/>
    </location>
</feature>
<reference evidence="14" key="1">
    <citation type="journal article" date="2020" name="Stud. Mycol.">
        <title>101 Dothideomycetes genomes: a test case for predicting lifestyles and emergence of pathogens.</title>
        <authorList>
            <person name="Haridas S."/>
            <person name="Albert R."/>
            <person name="Binder M."/>
            <person name="Bloem J."/>
            <person name="Labutti K."/>
            <person name="Salamov A."/>
            <person name="Andreopoulos B."/>
            <person name="Baker S."/>
            <person name="Barry K."/>
            <person name="Bills G."/>
            <person name="Bluhm B."/>
            <person name="Cannon C."/>
            <person name="Castanera R."/>
            <person name="Culley D."/>
            <person name="Daum C."/>
            <person name="Ezra D."/>
            <person name="Gonzalez J."/>
            <person name="Henrissat B."/>
            <person name="Kuo A."/>
            <person name="Liang C."/>
            <person name="Lipzen A."/>
            <person name="Lutzoni F."/>
            <person name="Magnuson J."/>
            <person name="Mondo S."/>
            <person name="Nolan M."/>
            <person name="Ohm R."/>
            <person name="Pangilinan J."/>
            <person name="Park H.-J."/>
            <person name="Ramirez L."/>
            <person name="Alfaro M."/>
            <person name="Sun H."/>
            <person name="Tritt A."/>
            <person name="Yoshinaga Y."/>
            <person name="Zwiers L.-H."/>
            <person name="Turgeon B."/>
            <person name="Goodwin S."/>
            <person name="Spatafora J."/>
            <person name="Crous P."/>
            <person name="Grigoriev I."/>
        </authorList>
    </citation>
    <scope>NUCLEOTIDE SEQUENCE</scope>
    <source>
        <strain evidence="14">CBS 115976</strain>
    </source>
</reference>
<organism evidence="14 15">
    <name type="scientific">Microthyrium microscopicum</name>
    <dbReference type="NCBI Taxonomy" id="703497"/>
    <lineage>
        <taxon>Eukaryota</taxon>
        <taxon>Fungi</taxon>
        <taxon>Dikarya</taxon>
        <taxon>Ascomycota</taxon>
        <taxon>Pezizomycotina</taxon>
        <taxon>Dothideomycetes</taxon>
        <taxon>Dothideomycetes incertae sedis</taxon>
        <taxon>Microthyriales</taxon>
        <taxon>Microthyriaceae</taxon>
        <taxon>Microthyrium</taxon>
    </lineage>
</organism>
<keyword evidence="7" id="KW-0469">Meiosis</keyword>
<dbReference type="SMART" id="SM00490">
    <property type="entry name" value="HELICc"/>
    <property type="match status" value="1"/>
</dbReference>
<dbReference type="FunFam" id="3.40.50.300:FF:001076">
    <property type="entry name" value="ATP-dependent DNA helicase MER3"/>
    <property type="match status" value="1"/>
</dbReference>
<evidence type="ECO:0000256" key="3">
    <source>
        <dbReference type="ARBA" id="ARBA00022801"/>
    </source>
</evidence>
<dbReference type="GO" id="GO:0043138">
    <property type="term" value="F:3'-5' DNA helicase activity"/>
    <property type="evidence" value="ECO:0007669"/>
    <property type="project" value="UniProtKB-EC"/>
</dbReference>
<dbReference type="InterPro" id="IPR014001">
    <property type="entry name" value="Helicase_ATP-bd"/>
</dbReference>
<evidence type="ECO:0000259" key="12">
    <source>
        <dbReference type="PROSITE" id="PS51192"/>
    </source>
</evidence>
<dbReference type="PANTHER" id="PTHR47835:SF3">
    <property type="entry name" value="HELICASE FOR MEIOSIS 1"/>
    <property type="match status" value="1"/>
</dbReference>
<feature type="region of interest" description="Disordered" evidence="11">
    <location>
        <begin position="1266"/>
        <end position="1333"/>
    </location>
</feature>
<evidence type="ECO:0000256" key="11">
    <source>
        <dbReference type="SAM" id="MobiDB-lite"/>
    </source>
</evidence>
<dbReference type="Pfam" id="PF23445">
    <property type="entry name" value="WHD_SNRNP200"/>
    <property type="match status" value="1"/>
</dbReference>
<dbReference type="Pfam" id="PF00270">
    <property type="entry name" value="DEAD"/>
    <property type="match status" value="1"/>
</dbReference>
<dbReference type="SUPFAM" id="SSF52540">
    <property type="entry name" value="P-loop containing nucleoside triphosphate hydrolases"/>
    <property type="match status" value="1"/>
</dbReference>
<dbReference type="InterPro" id="IPR001650">
    <property type="entry name" value="Helicase_C-like"/>
</dbReference>
<sequence>MEDDIFGMLDNLNRTTDNDYPDVTASPHFGKAQHGSHHSYDQYDGSHVLVPSTAPVAPRSIEDYAYQPEAAHHPSLTQPQRRDGRQSLQSQPDQPLVQGIRLVSTRELPDKLRAIFPFPNFNAVQSKSFSAAWGCNDNLVLSSPTGSGKTAILELAICRLINSKPRGDYKIVYQAPTKSLCSERHRDWQRKFEPMGLTCTEVTGDTEQSQLTQVRDASIIITTPEKWDSMTRRWTDHAKLMRMVKLFLIDEVHMLKDDRGATLEAVVSRMKSIDADVRFLALSATIPNAEDIALWLGKNSHKQEQPAILERFGQEFRPVRLQKVVCGYRSTTTNMFAFDKMLASKLQEVIQKHSRKKPIMVFCSTRKNAEATAKQLAQWWKNTNSPQRFWTGPRSPIPTRDKSLQECVQAGVAFHHAGLDVSDRTSVEQNYLAGEINVICCTSTLAVGVNLPCHFVIIKGTTTYTANTAREISDLEALQMLGRAGRPQFDTSAIAVIMTREEKRRQWEKLVSGDEILESCLHLNLTEHMNAEVVLGTITNLKTAKQWLKGTFLFVRMQKNPKHYRLGELETGMDADALLARICTEHIQGLQEYDCVTETEPFKSTAYGEAMAQYYILFETIKKFLSLPARAKISEILSAMSQADEFKDFRFRAGEKPLYKELNKLPGIRFQIPQNLETPPHKVSLIIQSALGGVDLPTKEEGNHTNQYLMERSTIMQQVKRLARCIADLQIHRGDAIALRNTLMVCRSVSAQGWDDRPVQMKQVDQIGIVSVRKLVAAGIKSLEELEEAEDHKIESALSRAPPFGKKIHDFVKDLPKLRISLKHVGRYLPKSDAVVIKLEAEVGFLNDKPALYFRKEMVHVIVLIELSDGTLAYFERLSAKKLGTNRTFLFEVQLTSATQSVHGHVMCADIAGTLRSATCKPTIPAAAFPKPVPQVEVSQKPQNASTAGGEQVQEPAAKPRSIWDVPTSSTADDEYGNAEDDAALLKIAERPDSNTFEDIDDIMRDTTTRAETQAKPTKSLLKHKTSDSEFAKLPNGKYACIHLCKDKANCRHVCCREGLDKPTKAMIKKAESARKDTPISLQVTKKQDPKNDLSRKLSKGASGLAQLDLTSEPRESIRKPSKPLARQALDQLHAKVQKDRAEPLANLPKPHQPNTHLSFLKTTPRDEVDDEIVSTQDGLVPLPKSAQKAKRSTGHVSKEHSVFEDDEAENHAEEEPKEISPKRPEPLSRPAFKESSDLGFDEFEEYVDWDKLGSDLAIGDLQQAAKVSLDTPSQTMKRDKTPPRPRSRDSLFDSSPPRGTKRPAPAIDTSPGLVPASSVGEYAPPKLHTPKRIKIQPYGEEMEWQADKENRVPESPPQFDSEADQMQQAEEWFLREYGHCVELID</sequence>
<accession>A0A6A6UR92</accession>
<dbReference type="Gene3D" id="1.10.3380.10">
    <property type="entry name" value="Sec63 N-terminal domain-like domain"/>
    <property type="match status" value="1"/>
</dbReference>
<dbReference type="InterPro" id="IPR036390">
    <property type="entry name" value="WH_DNA-bd_sf"/>
</dbReference>
<dbReference type="PROSITE" id="PS51192">
    <property type="entry name" value="HELICASE_ATP_BIND_1"/>
    <property type="match status" value="1"/>
</dbReference>
<dbReference type="SUPFAM" id="SSF46785">
    <property type="entry name" value="Winged helix' DNA-binding domain"/>
    <property type="match status" value="1"/>
</dbReference>
<dbReference type="CDD" id="cd18795">
    <property type="entry name" value="SF2_C_Ski2"/>
    <property type="match status" value="1"/>
</dbReference>
<dbReference type="Pfam" id="PF02889">
    <property type="entry name" value="Sec63"/>
    <property type="match status" value="1"/>
</dbReference>
<keyword evidence="4" id="KW-0347">Helicase</keyword>
<dbReference type="InterPro" id="IPR027417">
    <property type="entry name" value="P-loop_NTPase"/>
</dbReference>
<evidence type="ECO:0000256" key="2">
    <source>
        <dbReference type="ARBA" id="ARBA00022741"/>
    </source>
</evidence>
<keyword evidence="5" id="KW-0067">ATP-binding</keyword>
<dbReference type="InterPro" id="IPR036388">
    <property type="entry name" value="WH-like_DNA-bd_sf"/>
</dbReference>
<gene>
    <name evidence="14" type="ORF">BT63DRAFT_6505</name>
</gene>
<comment type="catalytic activity">
    <reaction evidence="8">
        <text>Couples ATP hydrolysis with the unwinding of duplex DNA by translocating in the 3'-5' direction.</text>
        <dbReference type="EC" id="5.6.2.4"/>
    </reaction>
</comment>
<dbReference type="PROSITE" id="PS51194">
    <property type="entry name" value="HELICASE_CTER"/>
    <property type="match status" value="1"/>
</dbReference>
<evidence type="ECO:0000256" key="7">
    <source>
        <dbReference type="ARBA" id="ARBA00023254"/>
    </source>
</evidence>
<feature type="compositionally biased region" description="Basic and acidic residues" evidence="11">
    <location>
        <begin position="1277"/>
        <end position="1292"/>
    </location>
</feature>
<feature type="region of interest" description="Disordered" evidence="11">
    <location>
        <begin position="933"/>
        <end position="977"/>
    </location>
</feature>
<dbReference type="InterPro" id="IPR004179">
    <property type="entry name" value="Sec63-dom"/>
</dbReference>
<dbReference type="OrthoDB" id="5575at2759"/>
<protein>
    <recommendedName>
        <fullName evidence="9">DNA 3'-5' helicase</fullName>
        <ecNumber evidence="9">5.6.2.4</ecNumber>
    </recommendedName>
</protein>
<dbReference type="SUPFAM" id="SSF158702">
    <property type="entry name" value="Sec63 N-terminal domain-like"/>
    <property type="match status" value="1"/>
</dbReference>
<keyword evidence="6" id="KW-0413">Isomerase</keyword>
<comment type="catalytic activity">
    <reaction evidence="10">
        <text>ATP + H2O = ADP + phosphate + H(+)</text>
        <dbReference type="Rhea" id="RHEA:13065"/>
        <dbReference type="ChEBI" id="CHEBI:15377"/>
        <dbReference type="ChEBI" id="CHEBI:15378"/>
        <dbReference type="ChEBI" id="CHEBI:30616"/>
        <dbReference type="ChEBI" id="CHEBI:43474"/>
        <dbReference type="ChEBI" id="CHEBI:456216"/>
        <dbReference type="EC" id="5.6.2.4"/>
    </reaction>
</comment>
<feature type="compositionally biased region" description="Polar residues" evidence="11">
    <location>
        <begin position="937"/>
        <end position="949"/>
    </location>
</feature>
<proteinExistence type="inferred from homology"/>
<dbReference type="InterPro" id="IPR057842">
    <property type="entry name" value="WH_MER3"/>
</dbReference>
<dbReference type="SMART" id="SM00973">
    <property type="entry name" value="Sec63"/>
    <property type="match status" value="1"/>
</dbReference>
<evidence type="ECO:0000256" key="5">
    <source>
        <dbReference type="ARBA" id="ARBA00022840"/>
    </source>
</evidence>
<dbReference type="Pfam" id="PF00271">
    <property type="entry name" value="Helicase_C"/>
    <property type="match status" value="1"/>
</dbReference>
<evidence type="ECO:0000313" key="14">
    <source>
        <dbReference type="EMBL" id="KAF2674280.1"/>
    </source>
</evidence>
<dbReference type="EC" id="5.6.2.4" evidence="9"/>
<dbReference type="GO" id="GO:0007131">
    <property type="term" value="P:reciprocal meiotic recombination"/>
    <property type="evidence" value="ECO:0007669"/>
    <property type="project" value="UniProtKB-ARBA"/>
</dbReference>
<comment type="similarity">
    <text evidence="1">Belongs to the helicase family. SKI2 subfamily.</text>
</comment>
<dbReference type="InterPro" id="IPR011545">
    <property type="entry name" value="DEAD/DEAH_box_helicase_dom"/>
</dbReference>
<evidence type="ECO:0000256" key="1">
    <source>
        <dbReference type="ARBA" id="ARBA00010140"/>
    </source>
</evidence>
<feature type="domain" description="Helicase ATP-binding" evidence="12">
    <location>
        <begin position="130"/>
        <end position="304"/>
    </location>
</feature>
<dbReference type="Gene3D" id="3.40.50.300">
    <property type="entry name" value="P-loop containing nucleotide triphosphate hydrolases"/>
    <property type="match status" value="2"/>
</dbReference>
<dbReference type="GO" id="GO:0003676">
    <property type="term" value="F:nucleic acid binding"/>
    <property type="evidence" value="ECO:0007669"/>
    <property type="project" value="InterPro"/>
</dbReference>
<dbReference type="PANTHER" id="PTHR47835">
    <property type="entry name" value="HFM1, ATP DEPENDENT DNA HELICASE HOMOLOG"/>
    <property type="match status" value="1"/>
</dbReference>
<feature type="domain" description="Helicase C-terminal" evidence="13">
    <location>
        <begin position="345"/>
        <end position="533"/>
    </location>
</feature>
<keyword evidence="2" id="KW-0547">Nucleotide-binding</keyword>
<evidence type="ECO:0000256" key="4">
    <source>
        <dbReference type="ARBA" id="ARBA00022806"/>
    </source>
</evidence>
<feature type="region of interest" description="Disordered" evidence="11">
    <location>
        <begin position="72"/>
        <end position="96"/>
    </location>
</feature>
<evidence type="ECO:0000256" key="6">
    <source>
        <dbReference type="ARBA" id="ARBA00023235"/>
    </source>
</evidence>
<dbReference type="GO" id="GO:0016787">
    <property type="term" value="F:hydrolase activity"/>
    <property type="evidence" value="ECO:0007669"/>
    <property type="project" value="UniProtKB-KW"/>
</dbReference>
<feature type="region of interest" description="Disordered" evidence="11">
    <location>
        <begin position="1071"/>
        <end position="1124"/>
    </location>
</feature>
<feature type="region of interest" description="Disordered" evidence="11">
    <location>
        <begin position="1175"/>
        <end position="1237"/>
    </location>
</feature>
<dbReference type="InterPro" id="IPR052247">
    <property type="entry name" value="Meiotic_Crossover_Helicase"/>
</dbReference>
<dbReference type="Gene3D" id="1.10.10.10">
    <property type="entry name" value="Winged helix-like DNA-binding domain superfamily/Winged helix DNA-binding domain"/>
    <property type="match status" value="1"/>
</dbReference>
<dbReference type="FunFam" id="1.10.10.10:FF:000012">
    <property type="entry name" value="U5 small nuclear ribonucleoprotein helicase"/>
    <property type="match status" value="1"/>
</dbReference>
<dbReference type="Proteomes" id="UP000799302">
    <property type="component" value="Unassembled WGS sequence"/>
</dbReference>
<dbReference type="SMART" id="SM00487">
    <property type="entry name" value="DEXDc"/>
    <property type="match status" value="1"/>
</dbReference>
<dbReference type="GO" id="GO:0005524">
    <property type="term" value="F:ATP binding"/>
    <property type="evidence" value="ECO:0007669"/>
    <property type="project" value="UniProtKB-KW"/>
</dbReference>
<dbReference type="FunFam" id="1.10.3380.10:FF:000012">
    <property type="entry name" value="DEAD/DEAH box DNA helicase"/>
    <property type="match status" value="1"/>
</dbReference>
<feature type="compositionally biased region" description="Basic and acidic residues" evidence="11">
    <location>
        <begin position="1197"/>
        <end position="1237"/>
    </location>
</feature>
<evidence type="ECO:0000259" key="13">
    <source>
        <dbReference type="PROSITE" id="PS51194"/>
    </source>
</evidence>
<evidence type="ECO:0000256" key="8">
    <source>
        <dbReference type="ARBA" id="ARBA00034617"/>
    </source>
</evidence>
<evidence type="ECO:0000256" key="10">
    <source>
        <dbReference type="ARBA" id="ARBA00048988"/>
    </source>
</evidence>
<evidence type="ECO:0000256" key="9">
    <source>
        <dbReference type="ARBA" id="ARBA00034808"/>
    </source>
</evidence>
<name>A0A6A6UR92_9PEZI</name>